<evidence type="ECO:0000256" key="5">
    <source>
        <dbReference type="ARBA" id="ARBA00022737"/>
    </source>
</evidence>
<keyword evidence="13" id="KW-1185">Reference proteome</keyword>
<sequence length="318" mass="34293">MAAIPHATYENETPVEVAQSHGVGALKDITYGSIAGIVGKCIEYPFDTVKVRLQSQPDGVPLRYTGPLDCFRQSIHKDGFRSLYRGISAPLTGAAIENSSLFFSYRVAKDLLQSTVYSSESLPFSGLLISGAISGAFTSILLTPVELVKCKMQVPSASGGTKTGPLSIIATVFRHSGIFGLWRGQMGTLIRETGGSSAWFGSYEGVSALFRSYSSKEQSHANTPVTPLPLHQQMLAGAAAGVSYNFIFYPADTIKSRMQTEDIALSSERRSFWSVGKSLWKQQGLKGLYRGCGITVARSAPSSAFIFSIYEGLNHYIG</sequence>
<dbReference type="Pfam" id="PF00153">
    <property type="entry name" value="Mito_carr"/>
    <property type="match status" value="3"/>
</dbReference>
<dbReference type="PANTHER" id="PTHR45624">
    <property type="entry name" value="MITOCHONDRIAL BASIC AMINO ACIDS TRANSPORTER-RELATED"/>
    <property type="match status" value="1"/>
</dbReference>
<dbReference type="FunFam" id="1.50.40.10:FF:000109">
    <property type="entry name" value="Ornithine carrier protein AmcA/Ort1"/>
    <property type="match status" value="1"/>
</dbReference>
<dbReference type="SUPFAM" id="SSF103506">
    <property type="entry name" value="Mitochondrial carrier"/>
    <property type="match status" value="1"/>
</dbReference>
<dbReference type="RefSeq" id="XP_035340118.1">
    <property type="nucleotide sequence ID" value="XM_035484225.1"/>
</dbReference>
<reference evidence="13" key="1">
    <citation type="submission" date="2020-06" db="EMBL/GenBank/DDBJ databases">
        <title>A chromosome-scale genome assembly of Talaromyces rugulosus W13939.</title>
        <authorList>
            <person name="Wang B."/>
            <person name="Guo L."/>
            <person name="Ye K."/>
            <person name="Wang L."/>
        </authorList>
    </citation>
    <scope>NUCLEOTIDE SEQUENCE [LARGE SCALE GENOMIC DNA]</scope>
    <source>
        <strain evidence="13">W13939</strain>
    </source>
</reference>
<proteinExistence type="inferred from homology"/>
<evidence type="ECO:0000256" key="4">
    <source>
        <dbReference type="ARBA" id="ARBA00022692"/>
    </source>
</evidence>
<dbReference type="GO" id="GO:0031966">
    <property type="term" value="C:mitochondrial membrane"/>
    <property type="evidence" value="ECO:0007669"/>
    <property type="project" value="UniProtKB-SubCell"/>
</dbReference>
<keyword evidence="5" id="KW-0677">Repeat</keyword>
<evidence type="ECO:0000256" key="3">
    <source>
        <dbReference type="ARBA" id="ARBA00022448"/>
    </source>
</evidence>
<dbReference type="GO" id="GO:0000064">
    <property type="term" value="F:L-ornithine transmembrane transporter activity"/>
    <property type="evidence" value="ECO:0007669"/>
    <property type="project" value="TreeGrafter"/>
</dbReference>
<evidence type="ECO:0000256" key="8">
    <source>
        <dbReference type="ARBA" id="ARBA00023128"/>
    </source>
</evidence>
<evidence type="ECO:0000256" key="1">
    <source>
        <dbReference type="ARBA" id="ARBA00004225"/>
    </source>
</evidence>
<feature type="repeat" description="Solcar" evidence="10">
    <location>
        <begin position="122"/>
        <end position="209"/>
    </location>
</feature>
<evidence type="ECO:0000313" key="13">
    <source>
        <dbReference type="Proteomes" id="UP000509510"/>
    </source>
</evidence>
<dbReference type="AlphaFoldDB" id="A0A7H8QJ08"/>
<gene>
    <name evidence="12" type="ORF">TRUGW13939_01019</name>
</gene>
<comment type="similarity">
    <text evidence="2 11">Belongs to the mitochondrial carrier (TC 2.A.29) family.</text>
</comment>
<dbReference type="GeneID" id="55988532"/>
<evidence type="ECO:0000256" key="7">
    <source>
        <dbReference type="ARBA" id="ARBA00022989"/>
    </source>
</evidence>
<keyword evidence="8" id="KW-0496">Mitochondrion</keyword>
<evidence type="ECO:0008006" key="14">
    <source>
        <dbReference type="Google" id="ProtNLM"/>
    </source>
</evidence>
<dbReference type="InterPro" id="IPR023395">
    <property type="entry name" value="MCP_dom_sf"/>
</dbReference>
<keyword evidence="7" id="KW-1133">Transmembrane helix</keyword>
<feature type="repeat" description="Solcar" evidence="10">
    <location>
        <begin position="228"/>
        <end position="316"/>
    </location>
</feature>
<evidence type="ECO:0000256" key="6">
    <source>
        <dbReference type="ARBA" id="ARBA00022792"/>
    </source>
</evidence>
<dbReference type="PANTHER" id="PTHR45624:SF31">
    <property type="entry name" value="MITOCHONDRIAL ORNITHINE TRANSPORTER 1"/>
    <property type="match status" value="1"/>
</dbReference>
<dbReference type="EMBL" id="CP055898">
    <property type="protein sequence ID" value="QKX53939.1"/>
    <property type="molecule type" value="Genomic_DNA"/>
</dbReference>
<evidence type="ECO:0000256" key="9">
    <source>
        <dbReference type="ARBA" id="ARBA00023136"/>
    </source>
</evidence>
<dbReference type="GO" id="GO:1990575">
    <property type="term" value="P:mitochondrial L-ornithine transmembrane transport"/>
    <property type="evidence" value="ECO:0007669"/>
    <property type="project" value="TreeGrafter"/>
</dbReference>
<evidence type="ECO:0000256" key="10">
    <source>
        <dbReference type="PROSITE-ProRule" id="PRU00282"/>
    </source>
</evidence>
<accession>A0A7H8QJ08</accession>
<dbReference type="KEGG" id="trg:TRUGW13939_01019"/>
<dbReference type="InterPro" id="IPR050567">
    <property type="entry name" value="Mitochondrial_Carrier"/>
</dbReference>
<dbReference type="OrthoDB" id="2139348at2759"/>
<keyword evidence="6" id="KW-0999">Mitochondrion inner membrane</keyword>
<organism evidence="12 13">
    <name type="scientific">Talaromyces rugulosus</name>
    <name type="common">Penicillium rugulosum</name>
    <dbReference type="NCBI Taxonomy" id="121627"/>
    <lineage>
        <taxon>Eukaryota</taxon>
        <taxon>Fungi</taxon>
        <taxon>Dikarya</taxon>
        <taxon>Ascomycota</taxon>
        <taxon>Pezizomycotina</taxon>
        <taxon>Eurotiomycetes</taxon>
        <taxon>Eurotiomycetidae</taxon>
        <taxon>Eurotiales</taxon>
        <taxon>Trichocomaceae</taxon>
        <taxon>Talaromyces</taxon>
        <taxon>Talaromyces sect. Islandici</taxon>
    </lineage>
</organism>
<comment type="subcellular location">
    <subcellularLocation>
        <location evidence="1">Mitochondrion membrane</location>
        <topology evidence="1">Multi-pass membrane protein</topology>
    </subcellularLocation>
</comment>
<dbReference type="Proteomes" id="UP000509510">
    <property type="component" value="Chromosome I"/>
</dbReference>
<keyword evidence="3 11" id="KW-0813">Transport</keyword>
<dbReference type="Gene3D" id="1.50.40.10">
    <property type="entry name" value="Mitochondrial carrier domain"/>
    <property type="match status" value="1"/>
</dbReference>
<keyword evidence="4 10" id="KW-0812">Transmembrane</keyword>
<name>A0A7H8QJ08_TALRU</name>
<evidence type="ECO:0000256" key="11">
    <source>
        <dbReference type="RuleBase" id="RU000488"/>
    </source>
</evidence>
<dbReference type="PROSITE" id="PS50920">
    <property type="entry name" value="SOLCAR"/>
    <property type="match status" value="3"/>
</dbReference>
<feature type="repeat" description="Solcar" evidence="10">
    <location>
        <begin position="23"/>
        <end position="111"/>
    </location>
</feature>
<keyword evidence="9 10" id="KW-0472">Membrane</keyword>
<dbReference type="InterPro" id="IPR018108">
    <property type="entry name" value="MCP_transmembrane"/>
</dbReference>
<protein>
    <recommendedName>
        <fullName evidence="14">Mitochondrial thiamine pyrophosphate carrier 1</fullName>
    </recommendedName>
</protein>
<evidence type="ECO:0000256" key="2">
    <source>
        <dbReference type="ARBA" id="ARBA00006375"/>
    </source>
</evidence>
<evidence type="ECO:0000313" key="12">
    <source>
        <dbReference type="EMBL" id="QKX53939.1"/>
    </source>
</evidence>